<dbReference type="STRING" id="262004.SAMN04489796_1011235"/>
<evidence type="ECO:0000313" key="2">
    <source>
        <dbReference type="EMBL" id="SDH03961.1"/>
    </source>
</evidence>
<keyword evidence="1" id="KW-0732">Signal</keyword>
<feature type="signal peptide" evidence="1">
    <location>
        <begin position="1"/>
        <end position="23"/>
    </location>
</feature>
<dbReference type="EMBL" id="FNCZ01000001">
    <property type="protein sequence ID" value="SDH03961.1"/>
    <property type="molecule type" value="Genomic_DNA"/>
</dbReference>
<dbReference type="SUPFAM" id="SSF52833">
    <property type="entry name" value="Thioredoxin-like"/>
    <property type="match status" value="1"/>
</dbReference>
<accession>A0A1G7Z5E0</accession>
<dbReference type="InterPro" id="IPR021615">
    <property type="entry name" value="Omp28"/>
</dbReference>
<keyword evidence="3" id="KW-1185">Reference proteome</keyword>
<dbReference type="OrthoDB" id="1081990at2"/>
<dbReference type="Pfam" id="PF11551">
    <property type="entry name" value="Omp28"/>
    <property type="match status" value="1"/>
</dbReference>
<dbReference type="InterPro" id="IPR013783">
    <property type="entry name" value="Ig-like_fold"/>
</dbReference>
<sequence>MKTNYILKSLFFALTLIFTGCSGDSSDDSGGGSSATSITVTRQSSSDVYVGDAIFFNVITDTGTVVSNSASLSVNGTSISGINYTSQTSGVLNVVATYNGLTSETLQVTVLELPTKFVRNVLIEDYTGTWCGWCPRVSYGIEQVDLATDQSVTVAIHRASTNPSSGYFDPYTYNASALENLVGLTGYPTAMLNRTITWTYPEPSNVNQIVNLASAGADVGLALTPTLSDNTISVDVKIKFGTLSVNTPKLVVYILEDGLFYNQTNYTSYYGGGGVLSNFKHDNVLRASLTDLLGSSVPSSEVFAENEYTQTITVDVPSNVTNTSNMRVVAFVVNGGNNAVYNARSASFGDTQTLEEL</sequence>
<proteinExistence type="predicted"/>
<evidence type="ECO:0000256" key="1">
    <source>
        <dbReference type="SAM" id="SignalP"/>
    </source>
</evidence>
<dbReference type="RefSeq" id="WP_092466673.1">
    <property type="nucleotide sequence ID" value="NZ_FNCZ01000001.1"/>
</dbReference>
<dbReference type="PROSITE" id="PS51257">
    <property type="entry name" value="PROKAR_LIPOPROTEIN"/>
    <property type="match status" value="1"/>
</dbReference>
<dbReference type="InterPro" id="IPR036249">
    <property type="entry name" value="Thioredoxin-like_sf"/>
</dbReference>
<name>A0A1G7Z5E0_9FLAO</name>
<evidence type="ECO:0000313" key="3">
    <source>
        <dbReference type="Proteomes" id="UP000199492"/>
    </source>
</evidence>
<gene>
    <name evidence="2" type="ORF">SAMN04489796_1011235</name>
</gene>
<protein>
    <submittedName>
        <fullName evidence="2">Outer membrane protein Omp28</fullName>
    </submittedName>
</protein>
<dbReference type="Proteomes" id="UP000199492">
    <property type="component" value="Unassembled WGS sequence"/>
</dbReference>
<dbReference type="Gene3D" id="2.60.40.10">
    <property type="entry name" value="Immunoglobulins"/>
    <property type="match status" value="1"/>
</dbReference>
<organism evidence="2 3">
    <name type="scientific">Winogradskyella thalassocola</name>
    <dbReference type="NCBI Taxonomy" id="262004"/>
    <lineage>
        <taxon>Bacteria</taxon>
        <taxon>Pseudomonadati</taxon>
        <taxon>Bacteroidota</taxon>
        <taxon>Flavobacteriia</taxon>
        <taxon>Flavobacteriales</taxon>
        <taxon>Flavobacteriaceae</taxon>
        <taxon>Winogradskyella</taxon>
    </lineage>
</organism>
<feature type="chain" id="PRO_5011712716" evidence="1">
    <location>
        <begin position="24"/>
        <end position="357"/>
    </location>
</feature>
<reference evidence="3" key="1">
    <citation type="submission" date="2016-10" db="EMBL/GenBank/DDBJ databases">
        <authorList>
            <person name="Varghese N."/>
            <person name="Submissions S."/>
        </authorList>
    </citation>
    <scope>NUCLEOTIDE SEQUENCE [LARGE SCALE GENOMIC DNA]</scope>
    <source>
        <strain evidence="3">DSM 15363</strain>
    </source>
</reference>
<dbReference type="AlphaFoldDB" id="A0A1G7Z5E0"/>